<proteinExistence type="inferred from homology"/>
<evidence type="ECO:0000259" key="6">
    <source>
        <dbReference type="PROSITE" id="PS51715"/>
    </source>
</evidence>
<evidence type="ECO:0000256" key="3">
    <source>
        <dbReference type="ARBA" id="ARBA00023134"/>
    </source>
</evidence>
<dbReference type="Pfam" id="PF02263">
    <property type="entry name" value="GBP"/>
    <property type="match status" value="1"/>
</dbReference>
<dbReference type="GO" id="GO:0003924">
    <property type="term" value="F:GTPase activity"/>
    <property type="evidence" value="ECO:0007669"/>
    <property type="project" value="InterPro"/>
</dbReference>
<dbReference type="SUPFAM" id="SSF48340">
    <property type="entry name" value="Interferon-induced guanylate-binding protein 1 (GBP1), C-terminal domain"/>
    <property type="match status" value="1"/>
</dbReference>
<accession>A0A131YR05</accession>
<dbReference type="EMBL" id="GEDV01008236">
    <property type="protein sequence ID" value="JAP80321.1"/>
    <property type="molecule type" value="Transcribed_RNA"/>
</dbReference>
<evidence type="ECO:0000313" key="7">
    <source>
        <dbReference type="EMBL" id="JAP80321.1"/>
    </source>
</evidence>
<dbReference type="CDD" id="cd01851">
    <property type="entry name" value="GBP"/>
    <property type="match status" value="1"/>
</dbReference>
<organism evidence="7">
    <name type="scientific">Rhipicephalus appendiculatus</name>
    <name type="common">Brown ear tick</name>
    <dbReference type="NCBI Taxonomy" id="34631"/>
    <lineage>
        <taxon>Eukaryota</taxon>
        <taxon>Metazoa</taxon>
        <taxon>Ecdysozoa</taxon>
        <taxon>Arthropoda</taxon>
        <taxon>Chelicerata</taxon>
        <taxon>Arachnida</taxon>
        <taxon>Acari</taxon>
        <taxon>Parasitiformes</taxon>
        <taxon>Ixodida</taxon>
        <taxon>Ixodoidea</taxon>
        <taxon>Ixodidae</taxon>
        <taxon>Rhipicephalinae</taxon>
        <taxon>Rhipicephalus</taxon>
        <taxon>Rhipicephalus</taxon>
    </lineage>
</organism>
<evidence type="ECO:0000256" key="1">
    <source>
        <dbReference type="ARBA" id="ARBA00022741"/>
    </source>
</evidence>
<dbReference type="InterPro" id="IPR003191">
    <property type="entry name" value="Guanylate-bd/ATL_C"/>
</dbReference>
<dbReference type="Gene3D" id="3.40.50.300">
    <property type="entry name" value="P-loop containing nucleotide triphosphate hydrolases"/>
    <property type="match status" value="1"/>
</dbReference>
<keyword evidence="2" id="KW-0378">Hydrolase</keyword>
<evidence type="ECO:0000256" key="4">
    <source>
        <dbReference type="PROSITE-ProRule" id="PRU01052"/>
    </source>
</evidence>
<keyword evidence="3" id="KW-0342">GTP-binding</keyword>
<keyword evidence="1" id="KW-0547">Nucleotide-binding</keyword>
<comment type="similarity">
    <text evidence="4">Belongs to the TRAFAC class dynamin-like GTPase superfamily. GB1/RHD3 GTPase family.</text>
</comment>
<dbReference type="InterPro" id="IPR027417">
    <property type="entry name" value="P-loop_NTPase"/>
</dbReference>
<dbReference type="Pfam" id="PF02841">
    <property type="entry name" value="GBP_C"/>
    <property type="match status" value="1"/>
</dbReference>
<dbReference type="PROSITE" id="PS51715">
    <property type="entry name" value="G_GB1_RHD3"/>
    <property type="match status" value="1"/>
</dbReference>
<dbReference type="InterPro" id="IPR036543">
    <property type="entry name" value="Guanylate-bd_C_sf"/>
</dbReference>
<dbReference type="InterPro" id="IPR030386">
    <property type="entry name" value="G_GB1_RHD3_dom"/>
</dbReference>
<reference evidence="7" key="1">
    <citation type="journal article" date="2016" name="Ticks Tick Borne Dis.">
        <title>De novo assembly and annotation of the salivary gland transcriptome of Rhipicephalus appendiculatus male and female ticks during blood feeding.</title>
        <authorList>
            <person name="de Castro M.H."/>
            <person name="de Klerk D."/>
            <person name="Pienaar R."/>
            <person name="Latif A.A."/>
            <person name="Rees D.J."/>
            <person name="Mans B.J."/>
        </authorList>
    </citation>
    <scope>NUCLEOTIDE SEQUENCE</scope>
    <source>
        <tissue evidence="7">Salivary glands</tissue>
    </source>
</reference>
<dbReference type="InterPro" id="IPR015894">
    <property type="entry name" value="Guanylate-bd_N"/>
</dbReference>
<feature type="region of interest" description="Disordered" evidence="5">
    <location>
        <begin position="413"/>
        <end position="481"/>
    </location>
</feature>
<dbReference type="GO" id="GO:0005525">
    <property type="term" value="F:GTP binding"/>
    <property type="evidence" value="ECO:0007669"/>
    <property type="project" value="UniProtKB-KW"/>
</dbReference>
<feature type="domain" description="GB1/RHD3-type G" evidence="6">
    <location>
        <begin position="40"/>
        <end position="285"/>
    </location>
</feature>
<sequence>MVIATMGGEPVQILRVKNGRGIEFNESELERILLAEHVKNRPVVVISVAGEYRQGKSFLLSFLLRYLRNNGRSDWMGDVDTPLRGFRWGPGDSRETTGILLWNEAFLMTNSDGEEVAVLLMDTQGTFDGESTMKESTTIFSLSMLTSSVQIYNVMNNVNENNLQHLQFFAEYGRLAQKDSDTKPFQKLLFLVRDWDRPQNFAFGSHGGKALIETRLEIKERHGAELKTLRQSILSCFSDIDGFLLPHPGQKVARETSFDGRLADINEEFRQKLQELVPSVLAPENLLVKQVNGKNLLGEHLMTFFRTYVEVFKGSDLPEPGSILLATTNATNMAAVDKARTHYMSGMRNRPRRNLVKLREFHCVKLAEAQKVFNDFPKMGGDAMSRTSMDVLIKDLEGLLSDFIKEEEEIIQKEQEDEAKRERERQEERKREEQRQRERLLEKQKADAREAEMKREREAMKEKERKIEEERNRERQRAERLEREKAEFSRRVEELAKRVEDANSANLANSIVHGIASGVGMVCDVASTGLMFRSRGRVPSFRGIPGRRFP</sequence>
<name>A0A131YR05_RHIAP</name>
<dbReference type="SUPFAM" id="SSF52540">
    <property type="entry name" value="P-loop containing nucleoside triphosphate hydrolases"/>
    <property type="match status" value="1"/>
</dbReference>
<evidence type="ECO:0000256" key="5">
    <source>
        <dbReference type="SAM" id="MobiDB-lite"/>
    </source>
</evidence>
<dbReference type="PANTHER" id="PTHR10751">
    <property type="entry name" value="GUANYLATE BINDING PROTEIN"/>
    <property type="match status" value="1"/>
</dbReference>
<dbReference type="AlphaFoldDB" id="A0A131YR05"/>
<evidence type="ECO:0000256" key="2">
    <source>
        <dbReference type="ARBA" id="ARBA00022801"/>
    </source>
</evidence>
<dbReference type="Gene3D" id="1.20.58.420">
    <property type="entry name" value="AHSP"/>
    <property type="match status" value="1"/>
</dbReference>
<protein>
    <submittedName>
        <fullName evidence="7">Guanylate-binding protein</fullName>
    </submittedName>
</protein>